<feature type="transmembrane region" description="Helical" evidence="9">
    <location>
        <begin position="136"/>
        <end position="157"/>
    </location>
</feature>
<evidence type="ECO:0000256" key="9">
    <source>
        <dbReference type="SAM" id="Phobius"/>
    </source>
</evidence>
<proteinExistence type="inferred from homology"/>
<feature type="transmembrane region" description="Helical" evidence="9">
    <location>
        <begin position="400"/>
        <end position="424"/>
    </location>
</feature>
<evidence type="ECO:0000256" key="7">
    <source>
        <dbReference type="ARBA" id="ARBA00024348"/>
    </source>
</evidence>
<feature type="transmembrane region" description="Helical" evidence="9">
    <location>
        <begin position="373"/>
        <end position="394"/>
    </location>
</feature>
<evidence type="ECO:0000256" key="1">
    <source>
        <dbReference type="ARBA" id="ARBA00004651"/>
    </source>
</evidence>
<keyword evidence="12" id="KW-1185">Reference proteome</keyword>
<dbReference type="InterPro" id="IPR044775">
    <property type="entry name" value="MFS_ERD6/Tret1-like"/>
</dbReference>
<keyword evidence="2" id="KW-1003">Cell membrane</keyword>
<comment type="subcellular location">
    <subcellularLocation>
        <location evidence="1">Cell membrane</location>
        <topology evidence="1">Multi-pass membrane protein</topology>
    </subcellularLocation>
</comment>
<protein>
    <submittedName>
        <fullName evidence="11">Blast:Facilitated trehalose transporter Tret1</fullName>
    </submittedName>
</protein>
<evidence type="ECO:0000313" key="12">
    <source>
        <dbReference type="Proteomes" id="UP000268350"/>
    </source>
</evidence>
<sequence length="445" mass="48023">MSGWKQYLAGVAAAFGAFCLGASIGWSGPVEEEVRTGGAYKFAPTSLEWGWISSLLTLGAAASCIPAGILIAICGRKITMLGLAPPYMVGWLLIIFAQKPYMLMIGRFIVGACGGAFCITAPMYNTEIAELSKRGVMGCFFQLLIVHGVLYGFIVGAYAKVKLMNILCGILPIIFFVFFLWMPESPVYLAQKGKNDKALKALKFLRGKDADVSAEASQMASEGQKEKEKPMQALCRRNTLKSLAISMMLMVFQQVTGINAIIFYSTGIFTSAGTGFSASTSTIIIGLVMVIATIISIALIDRVGRKILLLISAALMFITTMLMAIYFQWLTLKDVGWLPVLAICVFISGFSFGFGPVPWLLMAELFTEDVKPVAGAIAGTTNWMCAFLVTLAFPLLKDEWGAAACFWIFAAVSFGAIVFVLFLVPETKGKTLNEIQGLIAGGKKD</sequence>
<dbReference type="OMA" id="WVPPGYI"/>
<dbReference type="Gene3D" id="1.20.1250.20">
    <property type="entry name" value="MFS general substrate transporter like domains"/>
    <property type="match status" value="1"/>
</dbReference>
<name>A0A3B0J4K5_DROGU</name>
<dbReference type="InterPro" id="IPR003663">
    <property type="entry name" value="Sugar/inositol_transpt"/>
</dbReference>
<reference evidence="12" key="1">
    <citation type="submission" date="2018-01" db="EMBL/GenBank/DDBJ databases">
        <authorList>
            <person name="Alioto T."/>
            <person name="Alioto T."/>
        </authorList>
    </citation>
    <scope>NUCLEOTIDE SEQUENCE [LARGE SCALE GENOMIC DNA]</scope>
</reference>
<keyword evidence="8" id="KW-0813">Transport</keyword>
<dbReference type="GO" id="GO:0051119">
    <property type="term" value="F:sugar transmembrane transporter activity"/>
    <property type="evidence" value="ECO:0007669"/>
    <property type="project" value="InterPro"/>
</dbReference>
<dbReference type="SUPFAM" id="SSF103473">
    <property type="entry name" value="MFS general substrate transporter"/>
    <property type="match status" value="1"/>
</dbReference>
<keyword evidence="6" id="KW-0325">Glycoprotein</keyword>
<dbReference type="PROSITE" id="PS50850">
    <property type="entry name" value="MFS"/>
    <property type="match status" value="1"/>
</dbReference>
<dbReference type="GO" id="GO:0005886">
    <property type="term" value="C:plasma membrane"/>
    <property type="evidence" value="ECO:0007669"/>
    <property type="project" value="UniProtKB-SubCell"/>
</dbReference>
<feature type="transmembrane region" description="Helical" evidence="9">
    <location>
        <begin position="51"/>
        <end position="73"/>
    </location>
</feature>
<feature type="transmembrane region" description="Helical" evidence="9">
    <location>
        <begin position="80"/>
        <end position="98"/>
    </location>
</feature>
<dbReference type="CDD" id="cd17358">
    <property type="entry name" value="MFS_GLUT6_8_Class3_like"/>
    <property type="match status" value="1"/>
</dbReference>
<feature type="transmembrane region" description="Helical" evidence="9">
    <location>
        <begin position="104"/>
        <end position="124"/>
    </location>
</feature>
<feature type="transmembrane region" description="Helical" evidence="9">
    <location>
        <begin position="307"/>
        <end position="329"/>
    </location>
</feature>
<dbReference type="PANTHER" id="PTHR48021">
    <property type="match status" value="1"/>
</dbReference>
<dbReference type="PROSITE" id="PS00216">
    <property type="entry name" value="SUGAR_TRANSPORT_1"/>
    <property type="match status" value="1"/>
</dbReference>
<dbReference type="FunFam" id="1.20.1250.20:FF:000055">
    <property type="entry name" value="Facilitated trehalose transporter Tret1-2 homolog"/>
    <property type="match status" value="1"/>
</dbReference>
<dbReference type="NCBIfam" id="TIGR00879">
    <property type="entry name" value="SP"/>
    <property type="match status" value="1"/>
</dbReference>
<dbReference type="AlphaFoldDB" id="A0A3B0J4K5"/>
<dbReference type="EMBL" id="OUUW01000001">
    <property type="protein sequence ID" value="SPP74463.1"/>
    <property type="molecule type" value="Genomic_DNA"/>
</dbReference>
<dbReference type="InterPro" id="IPR005829">
    <property type="entry name" value="Sugar_transporter_CS"/>
</dbReference>
<evidence type="ECO:0000256" key="2">
    <source>
        <dbReference type="ARBA" id="ARBA00022475"/>
    </source>
</evidence>
<dbReference type="PRINTS" id="PR00171">
    <property type="entry name" value="SUGRTRNSPORT"/>
</dbReference>
<dbReference type="OrthoDB" id="6612291at2759"/>
<dbReference type="PROSITE" id="PS00217">
    <property type="entry name" value="SUGAR_TRANSPORT_2"/>
    <property type="match status" value="1"/>
</dbReference>
<evidence type="ECO:0000256" key="6">
    <source>
        <dbReference type="ARBA" id="ARBA00023180"/>
    </source>
</evidence>
<feature type="transmembrane region" description="Helical" evidence="9">
    <location>
        <begin position="243"/>
        <end position="264"/>
    </location>
</feature>
<evidence type="ECO:0000259" key="10">
    <source>
        <dbReference type="PROSITE" id="PS50850"/>
    </source>
</evidence>
<keyword evidence="3 9" id="KW-0812">Transmembrane</keyword>
<feature type="transmembrane region" description="Helical" evidence="9">
    <location>
        <begin position="163"/>
        <end position="182"/>
    </location>
</feature>
<dbReference type="PANTHER" id="PTHR48021:SF1">
    <property type="entry name" value="GH07001P-RELATED"/>
    <property type="match status" value="1"/>
</dbReference>
<dbReference type="Pfam" id="PF00083">
    <property type="entry name" value="Sugar_tr"/>
    <property type="match status" value="1"/>
</dbReference>
<feature type="transmembrane region" description="Helical" evidence="9">
    <location>
        <begin position="335"/>
        <end position="361"/>
    </location>
</feature>
<dbReference type="STRING" id="7266.A0A3B0J4K5"/>
<dbReference type="InterPro" id="IPR005828">
    <property type="entry name" value="MFS_sugar_transport-like"/>
</dbReference>
<keyword evidence="5 9" id="KW-0472">Membrane</keyword>
<evidence type="ECO:0000256" key="8">
    <source>
        <dbReference type="RuleBase" id="RU003346"/>
    </source>
</evidence>
<accession>A0A3B0J4K5</accession>
<feature type="domain" description="Major facilitator superfamily (MFS) profile" evidence="10">
    <location>
        <begin position="9"/>
        <end position="428"/>
    </location>
</feature>
<comment type="similarity">
    <text evidence="7">Belongs to the major facilitator superfamily. Sugar transporter (TC 2.A.1.1) family. Trehalose transporter subfamily.</text>
</comment>
<keyword evidence="4 9" id="KW-1133">Transmembrane helix</keyword>
<dbReference type="InterPro" id="IPR036259">
    <property type="entry name" value="MFS_trans_sf"/>
</dbReference>
<evidence type="ECO:0000256" key="5">
    <source>
        <dbReference type="ARBA" id="ARBA00023136"/>
    </source>
</evidence>
<feature type="transmembrane region" description="Helical" evidence="9">
    <location>
        <begin position="276"/>
        <end position="300"/>
    </location>
</feature>
<organism evidence="11 12">
    <name type="scientific">Drosophila guanche</name>
    <name type="common">Fruit fly</name>
    <dbReference type="NCBI Taxonomy" id="7266"/>
    <lineage>
        <taxon>Eukaryota</taxon>
        <taxon>Metazoa</taxon>
        <taxon>Ecdysozoa</taxon>
        <taxon>Arthropoda</taxon>
        <taxon>Hexapoda</taxon>
        <taxon>Insecta</taxon>
        <taxon>Pterygota</taxon>
        <taxon>Neoptera</taxon>
        <taxon>Endopterygota</taxon>
        <taxon>Diptera</taxon>
        <taxon>Brachycera</taxon>
        <taxon>Muscomorpha</taxon>
        <taxon>Ephydroidea</taxon>
        <taxon>Drosophilidae</taxon>
        <taxon>Drosophila</taxon>
        <taxon>Sophophora</taxon>
    </lineage>
</organism>
<evidence type="ECO:0000256" key="4">
    <source>
        <dbReference type="ARBA" id="ARBA00022989"/>
    </source>
</evidence>
<evidence type="ECO:0000313" key="11">
    <source>
        <dbReference type="EMBL" id="SPP74463.1"/>
    </source>
</evidence>
<dbReference type="InterPro" id="IPR020846">
    <property type="entry name" value="MFS_dom"/>
</dbReference>
<dbReference type="InterPro" id="IPR050549">
    <property type="entry name" value="MFS_Trehalose_Transporter"/>
</dbReference>
<dbReference type="Proteomes" id="UP000268350">
    <property type="component" value="Unassembled WGS sequence"/>
</dbReference>
<gene>
    <name evidence="11" type="ORF">DGUA_6G002102</name>
</gene>
<evidence type="ECO:0000256" key="3">
    <source>
        <dbReference type="ARBA" id="ARBA00022692"/>
    </source>
</evidence>